<feature type="transmembrane region" description="Helical" evidence="10">
    <location>
        <begin position="165"/>
        <end position="192"/>
    </location>
</feature>
<name>A0A3S7SGP7_9NEOP</name>
<proteinExistence type="evidence at transcript level"/>
<dbReference type="GO" id="GO:0005549">
    <property type="term" value="F:odorant binding"/>
    <property type="evidence" value="ECO:0007669"/>
    <property type="project" value="InterPro"/>
</dbReference>
<feature type="transmembrane region" description="Helical" evidence="10">
    <location>
        <begin position="12"/>
        <end position="31"/>
    </location>
</feature>
<keyword evidence="9 10" id="KW-0807">Transducer</keyword>
<evidence type="ECO:0000256" key="1">
    <source>
        <dbReference type="ARBA" id="ARBA00004651"/>
    </source>
</evidence>
<dbReference type="EMBL" id="MF625556">
    <property type="protein sequence ID" value="AXY83383.1"/>
    <property type="molecule type" value="mRNA"/>
</dbReference>
<evidence type="ECO:0000256" key="7">
    <source>
        <dbReference type="ARBA" id="ARBA00023136"/>
    </source>
</evidence>
<evidence type="ECO:0000256" key="9">
    <source>
        <dbReference type="ARBA" id="ARBA00023224"/>
    </source>
</evidence>
<keyword evidence="7 10" id="KW-0472">Membrane</keyword>
<dbReference type="GO" id="GO:0007165">
    <property type="term" value="P:signal transduction"/>
    <property type="evidence" value="ECO:0007669"/>
    <property type="project" value="UniProtKB-KW"/>
</dbReference>
<keyword evidence="4 10" id="KW-0812">Transmembrane</keyword>
<keyword evidence="3 10" id="KW-0716">Sensory transduction</keyword>
<evidence type="ECO:0000256" key="3">
    <source>
        <dbReference type="ARBA" id="ARBA00022606"/>
    </source>
</evidence>
<dbReference type="Pfam" id="PF02949">
    <property type="entry name" value="7tm_6"/>
    <property type="match status" value="1"/>
</dbReference>
<comment type="caution">
    <text evidence="10">Lacks conserved residue(s) required for the propagation of feature annotation.</text>
</comment>
<dbReference type="AlphaFoldDB" id="A0A3S7SGP7"/>
<evidence type="ECO:0000256" key="6">
    <source>
        <dbReference type="ARBA" id="ARBA00022989"/>
    </source>
</evidence>
<feature type="transmembrane region" description="Helical" evidence="10">
    <location>
        <begin position="111"/>
        <end position="135"/>
    </location>
</feature>
<keyword evidence="8 10" id="KW-0675">Receptor</keyword>
<feature type="transmembrane region" description="Helical" evidence="10">
    <location>
        <begin position="275"/>
        <end position="294"/>
    </location>
</feature>
<keyword evidence="5 10" id="KW-0552">Olfaction</keyword>
<protein>
    <recommendedName>
        <fullName evidence="10">Odorant receptor</fullName>
    </recommendedName>
</protein>
<evidence type="ECO:0000256" key="5">
    <source>
        <dbReference type="ARBA" id="ARBA00022725"/>
    </source>
</evidence>
<keyword evidence="2" id="KW-1003">Cell membrane</keyword>
<dbReference type="GO" id="GO:0005886">
    <property type="term" value="C:plasma membrane"/>
    <property type="evidence" value="ECO:0007669"/>
    <property type="project" value="UniProtKB-SubCell"/>
</dbReference>
<comment type="subcellular location">
    <subcellularLocation>
        <location evidence="1 10">Cell membrane</location>
        <topology evidence="1 10">Multi-pass membrane protein</topology>
    </subcellularLocation>
</comment>
<dbReference type="PANTHER" id="PTHR21137:SF35">
    <property type="entry name" value="ODORANT RECEPTOR 19A-RELATED"/>
    <property type="match status" value="1"/>
</dbReference>
<accession>A0A3S7SGP7</accession>
<feature type="transmembrane region" description="Helical" evidence="10">
    <location>
        <begin position="51"/>
        <end position="68"/>
    </location>
</feature>
<sequence length="370" mass="43393">MYPNPRNFTRRVRYLALLLLSYVPAYIMWFYDVVGCLRNRDLDNLTRQLSIGIPIMFCQFKLIVATVLRKQLLSLIEEINNDYESYNHLDKLYQDIVEENRSIILSLERMWTVMVVVVSGIFPFTASILTFVYYITDVDKRAMVHEVDVPFLREGRYDTPYFEIIFAYMLFVVFTLAVCYIGYDGLFFICIYHSCLKLKLVSARLLRLCENPNDVYRMNKNIGEIVEEQCMSFRFVMRVQKTYELWLMMVFVLTSLQLCVSLFQILTSEGGSIDFRYIVFITGAILHIYVPCYLTTNVPTSNEEVALAAYRSGWESVSDSSLRRSISFIIARAQKPLFIKAMDIIVFDMHLFVFVMQKSYSVFTLLRPKD</sequence>
<evidence type="ECO:0000313" key="11">
    <source>
        <dbReference type="EMBL" id="AXY83383.1"/>
    </source>
</evidence>
<evidence type="ECO:0000256" key="2">
    <source>
        <dbReference type="ARBA" id="ARBA00022475"/>
    </source>
</evidence>
<reference evidence="11" key="1">
    <citation type="submission" date="2017-08" db="EMBL/GenBank/DDBJ databases">
        <title>Analysis of the Antennal Transcriptome and Chemosensory-related Genes of Conopomorpha sinensis Bradley (Lepidoptera: Gracilariidae).</title>
        <authorList>
            <person name="Li P."/>
            <person name="Liu Y."/>
            <person name="Wang S."/>
            <person name="Sun H."/>
        </authorList>
    </citation>
    <scope>NUCLEOTIDE SEQUENCE</scope>
</reference>
<evidence type="ECO:0000256" key="4">
    <source>
        <dbReference type="ARBA" id="ARBA00022692"/>
    </source>
</evidence>
<evidence type="ECO:0000256" key="8">
    <source>
        <dbReference type="ARBA" id="ARBA00023170"/>
    </source>
</evidence>
<evidence type="ECO:0000256" key="10">
    <source>
        <dbReference type="RuleBase" id="RU351113"/>
    </source>
</evidence>
<feature type="transmembrane region" description="Helical" evidence="10">
    <location>
        <begin position="243"/>
        <end position="263"/>
    </location>
</feature>
<dbReference type="InterPro" id="IPR004117">
    <property type="entry name" value="7tm6_olfct_rcpt"/>
</dbReference>
<comment type="similarity">
    <text evidence="10">Belongs to the insect chemoreceptor superfamily. Heteromeric odorant receptor channel (TC 1.A.69) family.</text>
</comment>
<dbReference type="GO" id="GO:0004984">
    <property type="term" value="F:olfactory receptor activity"/>
    <property type="evidence" value="ECO:0007669"/>
    <property type="project" value="InterPro"/>
</dbReference>
<dbReference type="PANTHER" id="PTHR21137">
    <property type="entry name" value="ODORANT RECEPTOR"/>
    <property type="match status" value="1"/>
</dbReference>
<organism evidence="11">
    <name type="scientific">Conopomorpha sinensis</name>
    <name type="common">litch fruit borer</name>
    <dbReference type="NCBI Taxonomy" id="940481"/>
    <lineage>
        <taxon>Eukaryota</taxon>
        <taxon>Metazoa</taxon>
        <taxon>Ecdysozoa</taxon>
        <taxon>Arthropoda</taxon>
        <taxon>Hexapoda</taxon>
        <taxon>Insecta</taxon>
        <taxon>Pterygota</taxon>
        <taxon>Neoptera</taxon>
        <taxon>Endopterygota</taxon>
        <taxon>Lepidoptera</taxon>
        <taxon>Glossata</taxon>
        <taxon>Ditrysia</taxon>
        <taxon>Tineoidea</taxon>
        <taxon>Gracillariidae</taxon>
        <taxon>Conopomorpha</taxon>
    </lineage>
</organism>
<keyword evidence="6 10" id="KW-1133">Transmembrane helix</keyword>